<accession>A0A5R8ND20</accession>
<organism evidence="5 6">
    <name type="scientific">Nocardia cyriacigeorgica</name>
    <dbReference type="NCBI Taxonomy" id="135487"/>
    <lineage>
        <taxon>Bacteria</taxon>
        <taxon>Bacillati</taxon>
        <taxon>Actinomycetota</taxon>
        <taxon>Actinomycetes</taxon>
        <taxon>Mycobacteriales</taxon>
        <taxon>Nocardiaceae</taxon>
        <taxon>Nocardia</taxon>
    </lineage>
</organism>
<evidence type="ECO:0000259" key="4">
    <source>
        <dbReference type="Pfam" id="PF11887"/>
    </source>
</evidence>
<evidence type="ECO:0000256" key="1">
    <source>
        <dbReference type="SAM" id="MobiDB-lite"/>
    </source>
</evidence>
<feature type="compositionally biased region" description="Low complexity" evidence="1">
    <location>
        <begin position="374"/>
        <end position="384"/>
    </location>
</feature>
<feature type="domain" description="Mammalian cell entry C-terminal" evidence="4">
    <location>
        <begin position="128"/>
        <end position="347"/>
    </location>
</feature>
<keyword evidence="2" id="KW-0812">Transmembrane</keyword>
<name>A0A5R8ND20_9NOCA</name>
<dbReference type="Pfam" id="PF11887">
    <property type="entry name" value="Mce4_CUP1"/>
    <property type="match status" value="1"/>
</dbReference>
<comment type="caution">
    <text evidence="5">The sequence shown here is derived from an EMBL/GenBank/DDBJ whole genome shotgun (WGS) entry which is preliminary data.</text>
</comment>
<protein>
    <submittedName>
        <fullName evidence="5">MCE family protein</fullName>
    </submittedName>
</protein>
<keyword evidence="2" id="KW-0472">Membrane</keyword>
<dbReference type="RefSeq" id="WP_138452009.1">
    <property type="nucleotide sequence ID" value="NZ_VBUT01000012.1"/>
</dbReference>
<dbReference type="InterPro" id="IPR052336">
    <property type="entry name" value="MlaD_Phospholipid_Transporter"/>
</dbReference>
<feature type="compositionally biased region" description="Low complexity" evidence="1">
    <location>
        <begin position="439"/>
        <end position="470"/>
    </location>
</feature>
<feature type="transmembrane region" description="Helical" evidence="2">
    <location>
        <begin position="15"/>
        <end position="35"/>
    </location>
</feature>
<dbReference type="PANTHER" id="PTHR33371:SF19">
    <property type="entry name" value="MCE-FAMILY PROTEIN MCE4A"/>
    <property type="match status" value="1"/>
</dbReference>
<feature type="region of interest" description="Disordered" evidence="1">
    <location>
        <begin position="373"/>
        <end position="499"/>
    </location>
</feature>
<sequence>MIIDPSGRGPSHRTLGLAGVAMLAVIATVVSLLGLRYTGAFDDRVAVVAMLTSTGDGLPERADVKFRGMLVGSVAGVEIVAKGERQRVEIDLLPEAAEDIPGSVTARVVPANIFGVTAVELVDNGPSPRGLHAGVIIEQDTSRATTELQTTLTTLRTVLDHIQPEKLGRVLGTLADALDPTARMPGSTIERLDTWTTQVRAIPEIGDLLGDLGAATTAISASAPELIDVLAESVTSARTITERRAGVVALLTGASSTIDATNALFARNPDAGKELVAGLDETFGALADDPDALPVSVANLNAALGKLATVFNWGPSKQMSWAIDVTFTPFQQYTAKDCPRYGEVAGPRCTDGSVPNATPVQQFPSSLVPRRLDSAGPAPIAPGIPGVPGLPGSPGTAGTPGTAGAPATPPTPGVPLIPGLPPLPFPVPGASTPPPPGTAPGSAPAGSAAPGTPRPAATTAGTAESGEATPQPEPAPGSPADPGAASLTQQSAPATTRPLRGRAAVAALVGGEPNAAQLLLLGPVVAGGSLVVRDTAASGPNGGR</sequence>
<feature type="compositionally biased region" description="Low complexity" evidence="1">
    <location>
        <begin position="393"/>
        <end position="406"/>
    </location>
</feature>
<feature type="domain" description="Mce/MlaD" evidence="3">
    <location>
        <begin position="49"/>
        <end position="122"/>
    </location>
</feature>
<dbReference type="AlphaFoldDB" id="A0A5R8ND20"/>
<proteinExistence type="predicted"/>
<dbReference type="InterPro" id="IPR003399">
    <property type="entry name" value="Mce/MlaD"/>
</dbReference>
<keyword evidence="2" id="KW-1133">Transmembrane helix</keyword>
<evidence type="ECO:0000256" key="2">
    <source>
        <dbReference type="SAM" id="Phobius"/>
    </source>
</evidence>
<dbReference type="InterPro" id="IPR024516">
    <property type="entry name" value="Mce_C"/>
</dbReference>
<dbReference type="Proteomes" id="UP000306378">
    <property type="component" value="Unassembled WGS sequence"/>
</dbReference>
<dbReference type="GO" id="GO:0005576">
    <property type="term" value="C:extracellular region"/>
    <property type="evidence" value="ECO:0007669"/>
    <property type="project" value="TreeGrafter"/>
</dbReference>
<evidence type="ECO:0000259" key="3">
    <source>
        <dbReference type="Pfam" id="PF02470"/>
    </source>
</evidence>
<reference evidence="5 6" key="1">
    <citation type="submission" date="2019-05" db="EMBL/GenBank/DDBJ databases">
        <title>Genomes sequences of two Nocardia cyriacigeorgica environmental isolates, type strains Nocardia asteroides ATCC 19247 and Nocardia cyriacigeorgica DSM 44484.</title>
        <authorList>
            <person name="Vautrin F."/>
            <person name="Bergeron E."/>
            <person name="Dubost A."/>
            <person name="Abrouk D."/>
            <person name="Rodriguez Nava V."/>
            <person name="Pujic P."/>
        </authorList>
    </citation>
    <scope>NUCLEOTIDE SEQUENCE [LARGE SCALE GENOMIC DNA]</scope>
    <source>
        <strain evidence="5 6">EML 446</strain>
    </source>
</reference>
<evidence type="ECO:0000313" key="5">
    <source>
        <dbReference type="EMBL" id="TLF73569.1"/>
    </source>
</evidence>
<dbReference type="PANTHER" id="PTHR33371">
    <property type="entry name" value="INTERMEMBRANE PHOSPHOLIPID TRANSPORT SYSTEM BINDING PROTEIN MLAD-RELATED"/>
    <property type="match status" value="1"/>
</dbReference>
<dbReference type="EMBL" id="VBUT01000012">
    <property type="protein sequence ID" value="TLF73569.1"/>
    <property type="molecule type" value="Genomic_DNA"/>
</dbReference>
<gene>
    <name evidence="5" type="ORF">FEK34_26070</name>
</gene>
<evidence type="ECO:0000313" key="6">
    <source>
        <dbReference type="Proteomes" id="UP000306378"/>
    </source>
</evidence>
<feature type="compositionally biased region" description="Pro residues" evidence="1">
    <location>
        <begin position="407"/>
        <end position="438"/>
    </location>
</feature>
<dbReference type="Pfam" id="PF02470">
    <property type="entry name" value="MlaD"/>
    <property type="match status" value="1"/>
</dbReference>
<dbReference type="GO" id="GO:0051701">
    <property type="term" value="P:biological process involved in interaction with host"/>
    <property type="evidence" value="ECO:0007669"/>
    <property type="project" value="TreeGrafter"/>
</dbReference>